<dbReference type="InterPro" id="IPR056394">
    <property type="entry name" value="AprA-like_N"/>
</dbReference>
<proteinExistence type="predicted"/>
<feature type="domain" description="AprA-like N-terminal" evidence="3">
    <location>
        <begin position="10"/>
        <end position="75"/>
    </location>
</feature>
<sequence>MLSKQEKSILRSKLFRHLDGIVTCPAAHVLHEKGITNYLLENKSVSLTDLSSLFKANDGYLNVALRTLCSQGWLIQHVDNSNNSVRFKINENSTVAFSYFHLYKEAFLLLKFTEAYSIRKFESEPFLKLEKLYHNFKNKFGLSVPSNPKEKEILEQILIHIEGIIVGPTIVLLGMSGMFHKYFMQTKFSADEFHKDSENFSRLLNILTDLNWFVKTNESYEFTDKGLFFARRASAYGVTVSYIPTLRKLDKLIFGDPTMFDTASIHNEEIHVDREMNVWGSGGAHAAYFRVIDEIIINLFNKPIDEQPKGILDVGCGNGAFLKHLFNVIENQTNRGKVLEDYPLLLIGVDYNESALKITRKNLVQADIWAKVIWGDIGNPEAMSNDLHQKYGINLSDLLNVRTFLDHNRIWQKPKNHTNIKVTSSTGAYAYKGKRLNNNLVIESLKQHFNKWTPYISKFGLLLIELHTSIPELVAKNLGKTAATAYDATHGYSDQYIIELDEYMKTMGEIGLVSDKNTFKKFPNSELATVSVNLFKPKNKTQ</sequence>
<dbReference type="InterPro" id="IPR056395">
    <property type="entry name" value="WH_AprA"/>
</dbReference>
<evidence type="ECO:0000259" key="3">
    <source>
        <dbReference type="Pfam" id="PF23526"/>
    </source>
</evidence>
<keyword evidence="1" id="KW-0812">Transmembrane</keyword>
<organism evidence="5 6">
    <name type="scientific">Tenacibaculum pelagium</name>
    <dbReference type="NCBI Taxonomy" id="2759527"/>
    <lineage>
        <taxon>Bacteria</taxon>
        <taxon>Pseudomonadati</taxon>
        <taxon>Bacteroidota</taxon>
        <taxon>Flavobacteriia</taxon>
        <taxon>Flavobacteriales</taxon>
        <taxon>Flavobacteriaceae</taxon>
        <taxon>Tenacibaculum</taxon>
    </lineage>
</organism>
<keyword evidence="1" id="KW-0472">Membrane</keyword>
<evidence type="ECO:0000259" key="4">
    <source>
        <dbReference type="Pfam" id="PF23589"/>
    </source>
</evidence>
<dbReference type="InterPro" id="IPR056393">
    <property type="entry name" value="AprA-like_MT2"/>
</dbReference>
<keyword evidence="5" id="KW-0808">Transferase</keyword>
<keyword evidence="5" id="KW-0489">Methyltransferase</keyword>
<gene>
    <name evidence="5" type="ORF">H3Z83_01510</name>
</gene>
<dbReference type="GO" id="GO:0032259">
    <property type="term" value="P:methylation"/>
    <property type="evidence" value="ECO:0007669"/>
    <property type="project" value="UniProtKB-KW"/>
</dbReference>
<keyword evidence="1" id="KW-1133">Transmembrane helix</keyword>
<comment type="caution">
    <text evidence="5">The sequence shown here is derived from an EMBL/GenBank/DDBJ whole genome shotgun (WGS) entry which is preliminary data.</text>
</comment>
<dbReference type="Proteomes" id="UP000563906">
    <property type="component" value="Unassembled WGS sequence"/>
</dbReference>
<feature type="domain" description="AprA winged helix" evidence="4">
    <location>
        <begin position="162"/>
        <end position="256"/>
    </location>
</feature>
<dbReference type="Pfam" id="PF23526">
    <property type="entry name" value="AprA_N"/>
    <property type="match status" value="1"/>
</dbReference>
<dbReference type="Pfam" id="PF23589">
    <property type="entry name" value="WHD_AprA"/>
    <property type="match status" value="1"/>
</dbReference>
<dbReference type="SUPFAM" id="SSF53335">
    <property type="entry name" value="S-adenosyl-L-methionine-dependent methyltransferases"/>
    <property type="match status" value="1"/>
</dbReference>
<name>A0A839AJB4_9FLAO</name>
<dbReference type="Gene3D" id="3.40.50.150">
    <property type="entry name" value="Vaccinia Virus protein VP39"/>
    <property type="match status" value="1"/>
</dbReference>
<feature type="domain" description="AprA-like MT2-like" evidence="2">
    <location>
        <begin position="269"/>
        <end position="533"/>
    </location>
</feature>
<evidence type="ECO:0000259" key="2">
    <source>
        <dbReference type="Pfam" id="PF23525"/>
    </source>
</evidence>
<dbReference type="RefSeq" id="WP_182123714.1">
    <property type="nucleotide sequence ID" value="NZ_JACGLS010000001.1"/>
</dbReference>
<reference evidence="5 6" key="1">
    <citation type="submission" date="2020-07" db="EMBL/GenBank/DDBJ databases">
        <title>Bacterium isolated from marine sediment.</title>
        <authorList>
            <person name="Shang D."/>
            <person name="Du Z.-J."/>
        </authorList>
    </citation>
    <scope>NUCLEOTIDE SEQUENCE [LARGE SCALE GENOMIC DNA]</scope>
    <source>
        <strain evidence="5 6">S7007</strain>
    </source>
</reference>
<dbReference type="GO" id="GO:0008168">
    <property type="term" value="F:methyltransferase activity"/>
    <property type="evidence" value="ECO:0007669"/>
    <property type="project" value="UniProtKB-KW"/>
</dbReference>
<evidence type="ECO:0000256" key="1">
    <source>
        <dbReference type="SAM" id="Phobius"/>
    </source>
</evidence>
<accession>A0A839AJB4</accession>
<dbReference type="AlphaFoldDB" id="A0A839AJB4"/>
<dbReference type="Pfam" id="PF23525">
    <property type="entry name" value="Methyltransf_36"/>
    <property type="match status" value="1"/>
</dbReference>
<dbReference type="InterPro" id="IPR029063">
    <property type="entry name" value="SAM-dependent_MTases_sf"/>
</dbReference>
<feature type="transmembrane region" description="Helical" evidence="1">
    <location>
        <begin position="157"/>
        <end position="179"/>
    </location>
</feature>
<dbReference type="EMBL" id="JACGLS010000001">
    <property type="protein sequence ID" value="MBA6155203.1"/>
    <property type="molecule type" value="Genomic_DNA"/>
</dbReference>
<protein>
    <submittedName>
        <fullName evidence="5">Class I SAM-dependent methyltransferase</fullName>
    </submittedName>
</protein>
<evidence type="ECO:0000313" key="6">
    <source>
        <dbReference type="Proteomes" id="UP000563906"/>
    </source>
</evidence>
<keyword evidence="6" id="KW-1185">Reference proteome</keyword>
<evidence type="ECO:0000313" key="5">
    <source>
        <dbReference type="EMBL" id="MBA6155203.1"/>
    </source>
</evidence>